<keyword evidence="3" id="KW-0808">Transferase</keyword>
<feature type="compositionally biased region" description="Polar residues" evidence="1">
    <location>
        <begin position="1"/>
        <end position="12"/>
    </location>
</feature>
<feature type="domain" description="Aminoglycoside phosphotransferase" evidence="2">
    <location>
        <begin position="53"/>
        <end position="255"/>
    </location>
</feature>
<dbReference type="InterPro" id="IPR011009">
    <property type="entry name" value="Kinase-like_dom_sf"/>
</dbReference>
<proteinExistence type="predicted"/>
<dbReference type="RefSeq" id="WP_184078865.1">
    <property type="nucleotide sequence ID" value="NZ_JACHDS010000001.1"/>
</dbReference>
<dbReference type="Pfam" id="PF01636">
    <property type="entry name" value="APH"/>
    <property type="match status" value="1"/>
</dbReference>
<keyword evidence="3" id="KW-0418">Kinase</keyword>
<sequence length="375" mass="40433">MIGSDVTGSGASTVRVDQVQDTESIPPPEVAALVEHCGPEFADAVFTVLPGRNRNWKVKTREGRSVLVKRIHGADADDRFARALAAHRYIAEAGAPMRTPRLLAASSAVHLLVFTFINQVESGANLAARGAFDDATAYRFGAALARLHAAPLPKGEPATRAPHPLPPVDDLRAIPLRRFSTATAGLLECWKLMQGDTRLREALIGLRTAEAQAPLVPCHGDIRLDQLLVGGDEPLVIDWEEFRSTDAARDVGAFAGEWLYLAMREMDKPGKGAEALVEVEPTHDVLLARGGAALRRLRSRTAAFWSGYRQVRGQSDEGFRTRAAGFAGWHMFDRLLATAAQVPRLSALDRACAGVGRTVLLSPDESAELIGLEAS</sequence>
<dbReference type="InterPro" id="IPR002575">
    <property type="entry name" value="Aminoglycoside_PTrfase"/>
</dbReference>
<protein>
    <submittedName>
        <fullName evidence="3">Aminoglycoside phosphotransferase (APT) family kinase protein</fullName>
    </submittedName>
</protein>
<comment type="caution">
    <text evidence="3">The sequence shown here is derived from an EMBL/GenBank/DDBJ whole genome shotgun (WGS) entry which is preliminary data.</text>
</comment>
<dbReference type="EMBL" id="JACHDS010000001">
    <property type="protein sequence ID" value="MBB6174685.1"/>
    <property type="molecule type" value="Genomic_DNA"/>
</dbReference>
<evidence type="ECO:0000313" key="4">
    <source>
        <dbReference type="Proteomes" id="UP000546642"/>
    </source>
</evidence>
<dbReference type="GO" id="GO:0016301">
    <property type="term" value="F:kinase activity"/>
    <property type="evidence" value="ECO:0007669"/>
    <property type="project" value="UniProtKB-KW"/>
</dbReference>
<dbReference type="AlphaFoldDB" id="A0A7W9YM38"/>
<feature type="region of interest" description="Disordered" evidence="1">
    <location>
        <begin position="1"/>
        <end position="22"/>
    </location>
</feature>
<dbReference type="Proteomes" id="UP000546642">
    <property type="component" value="Unassembled WGS sequence"/>
</dbReference>
<dbReference type="Gene3D" id="3.90.1200.10">
    <property type="match status" value="1"/>
</dbReference>
<reference evidence="3 4" key="1">
    <citation type="submission" date="2020-08" db="EMBL/GenBank/DDBJ databases">
        <title>Sequencing the genomes of 1000 actinobacteria strains.</title>
        <authorList>
            <person name="Klenk H.-P."/>
        </authorList>
    </citation>
    <scope>NUCLEOTIDE SEQUENCE [LARGE SCALE GENOMIC DNA]</scope>
    <source>
        <strain evidence="3 4">DSM 46659</strain>
    </source>
</reference>
<keyword evidence="4" id="KW-1185">Reference proteome</keyword>
<dbReference type="NCBIfam" id="NF038156">
    <property type="entry name" value="lant_syn_V_LxmK"/>
    <property type="match status" value="1"/>
</dbReference>
<dbReference type="SUPFAM" id="SSF56112">
    <property type="entry name" value="Protein kinase-like (PK-like)"/>
    <property type="match status" value="1"/>
</dbReference>
<name>A0A7W9YM38_9ACTN</name>
<evidence type="ECO:0000259" key="2">
    <source>
        <dbReference type="Pfam" id="PF01636"/>
    </source>
</evidence>
<gene>
    <name evidence="3" type="ORF">HNR23_004745</name>
</gene>
<evidence type="ECO:0000313" key="3">
    <source>
        <dbReference type="EMBL" id="MBB6174685.1"/>
    </source>
</evidence>
<organism evidence="3 4">
    <name type="scientific">Nocardiopsis mwathae</name>
    <dbReference type="NCBI Taxonomy" id="1472723"/>
    <lineage>
        <taxon>Bacteria</taxon>
        <taxon>Bacillati</taxon>
        <taxon>Actinomycetota</taxon>
        <taxon>Actinomycetes</taxon>
        <taxon>Streptosporangiales</taxon>
        <taxon>Nocardiopsidaceae</taxon>
        <taxon>Nocardiopsis</taxon>
    </lineage>
</organism>
<accession>A0A7W9YM38</accession>
<evidence type="ECO:0000256" key="1">
    <source>
        <dbReference type="SAM" id="MobiDB-lite"/>
    </source>
</evidence>